<evidence type="ECO:0000313" key="3">
    <source>
        <dbReference type="Proteomes" id="UP000299102"/>
    </source>
</evidence>
<sequence length="124" mass="13487">MICTRENLMIKALRKSIDTCALYFNAHKSTEGETERRYRGGRVMRKVEVEGRRESLNEGNPRGPAGLRGRGVRALPTSAARGRRAVPSVSPPTVHTGARGTTSFSASTSIHADGRAIHARAVFN</sequence>
<evidence type="ECO:0000256" key="1">
    <source>
        <dbReference type="SAM" id="MobiDB-lite"/>
    </source>
</evidence>
<reference evidence="2 3" key="1">
    <citation type="journal article" date="2019" name="Commun. Biol.">
        <title>The bagworm genome reveals a unique fibroin gene that provides high tensile strength.</title>
        <authorList>
            <person name="Kono N."/>
            <person name="Nakamura H."/>
            <person name="Ohtoshi R."/>
            <person name="Tomita M."/>
            <person name="Numata K."/>
            <person name="Arakawa K."/>
        </authorList>
    </citation>
    <scope>NUCLEOTIDE SEQUENCE [LARGE SCALE GENOMIC DNA]</scope>
</reference>
<gene>
    <name evidence="2" type="ORF">EVAR_61985_1</name>
</gene>
<comment type="caution">
    <text evidence="2">The sequence shown here is derived from an EMBL/GenBank/DDBJ whole genome shotgun (WGS) entry which is preliminary data.</text>
</comment>
<organism evidence="2 3">
    <name type="scientific">Eumeta variegata</name>
    <name type="common">Bagworm moth</name>
    <name type="synonym">Eumeta japonica</name>
    <dbReference type="NCBI Taxonomy" id="151549"/>
    <lineage>
        <taxon>Eukaryota</taxon>
        <taxon>Metazoa</taxon>
        <taxon>Ecdysozoa</taxon>
        <taxon>Arthropoda</taxon>
        <taxon>Hexapoda</taxon>
        <taxon>Insecta</taxon>
        <taxon>Pterygota</taxon>
        <taxon>Neoptera</taxon>
        <taxon>Endopterygota</taxon>
        <taxon>Lepidoptera</taxon>
        <taxon>Glossata</taxon>
        <taxon>Ditrysia</taxon>
        <taxon>Tineoidea</taxon>
        <taxon>Psychidae</taxon>
        <taxon>Oiketicinae</taxon>
        <taxon>Eumeta</taxon>
    </lineage>
</organism>
<evidence type="ECO:0000313" key="2">
    <source>
        <dbReference type="EMBL" id="GBP74498.1"/>
    </source>
</evidence>
<name>A0A4C1YEP1_EUMVA</name>
<feature type="region of interest" description="Disordered" evidence="1">
    <location>
        <begin position="50"/>
        <end position="105"/>
    </location>
</feature>
<dbReference type="Proteomes" id="UP000299102">
    <property type="component" value="Unassembled WGS sequence"/>
</dbReference>
<accession>A0A4C1YEP1</accession>
<proteinExistence type="predicted"/>
<protein>
    <submittedName>
        <fullName evidence="2">Uncharacterized protein</fullName>
    </submittedName>
</protein>
<dbReference type="EMBL" id="BGZK01001210">
    <property type="protein sequence ID" value="GBP74498.1"/>
    <property type="molecule type" value="Genomic_DNA"/>
</dbReference>
<dbReference type="AlphaFoldDB" id="A0A4C1YEP1"/>
<keyword evidence="3" id="KW-1185">Reference proteome</keyword>